<sequence length="29" mass="3550">MCWDCCLMQQWIVKPWNSFSSTKYGQCYL</sequence>
<protein>
    <submittedName>
        <fullName evidence="1">Uncharacterized protein</fullName>
    </submittedName>
</protein>
<dbReference type="EMBL" id="GBRH01242144">
    <property type="protein sequence ID" value="JAD55751.1"/>
    <property type="molecule type" value="Transcribed_RNA"/>
</dbReference>
<accession>A0A0A9AXB2</accession>
<proteinExistence type="predicted"/>
<organism evidence="1">
    <name type="scientific">Arundo donax</name>
    <name type="common">Giant reed</name>
    <name type="synonym">Donax arundinaceus</name>
    <dbReference type="NCBI Taxonomy" id="35708"/>
    <lineage>
        <taxon>Eukaryota</taxon>
        <taxon>Viridiplantae</taxon>
        <taxon>Streptophyta</taxon>
        <taxon>Embryophyta</taxon>
        <taxon>Tracheophyta</taxon>
        <taxon>Spermatophyta</taxon>
        <taxon>Magnoliopsida</taxon>
        <taxon>Liliopsida</taxon>
        <taxon>Poales</taxon>
        <taxon>Poaceae</taxon>
        <taxon>PACMAD clade</taxon>
        <taxon>Arundinoideae</taxon>
        <taxon>Arundineae</taxon>
        <taxon>Arundo</taxon>
    </lineage>
</organism>
<reference evidence="1" key="1">
    <citation type="submission" date="2014-09" db="EMBL/GenBank/DDBJ databases">
        <authorList>
            <person name="Magalhaes I.L.F."/>
            <person name="Oliveira U."/>
            <person name="Santos F.R."/>
            <person name="Vidigal T.H.D.A."/>
            <person name="Brescovit A.D."/>
            <person name="Santos A.J."/>
        </authorList>
    </citation>
    <scope>NUCLEOTIDE SEQUENCE</scope>
    <source>
        <tissue evidence="1">Shoot tissue taken approximately 20 cm above the soil surface</tissue>
    </source>
</reference>
<name>A0A0A9AXB2_ARUDO</name>
<dbReference type="AlphaFoldDB" id="A0A0A9AXB2"/>
<evidence type="ECO:0000313" key="1">
    <source>
        <dbReference type="EMBL" id="JAD55751.1"/>
    </source>
</evidence>
<reference evidence="1" key="2">
    <citation type="journal article" date="2015" name="Data Brief">
        <title>Shoot transcriptome of the giant reed, Arundo donax.</title>
        <authorList>
            <person name="Barrero R.A."/>
            <person name="Guerrero F.D."/>
            <person name="Moolhuijzen P."/>
            <person name="Goolsby J.A."/>
            <person name="Tidwell J."/>
            <person name="Bellgard S.E."/>
            <person name="Bellgard M.I."/>
        </authorList>
    </citation>
    <scope>NUCLEOTIDE SEQUENCE</scope>
    <source>
        <tissue evidence="1">Shoot tissue taken approximately 20 cm above the soil surface</tissue>
    </source>
</reference>